<accession>A0A9X0DF99</accession>
<evidence type="ECO:0000313" key="2">
    <source>
        <dbReference type="Proteomes" id="UP001152300"/>
    </source>
</evidence>
<dbReference type="Proteomes" id="UP001152300">
    <property type="component" value="Unassembled WGS sequence"/>
</dbReference>
<dbReference type="OrthoDB" id="10254945at2759"/>
<reference evidence="1" key="1">
    <citation type="submission" date="2022-11" db="EMBL/GenBank/DDBJ databases">
        <title>Genome Resource of Sclerotinia nivalis Strain SnTB1, a Plant Pathogen Isolated from American Ginseng.</title>
        <authorList>
            <person name="Fan S."/>
        </authorList>
    </citation>
    <scope>NUCLEOTIDE SEQUENCE</scope>
    <source>
        <strain evidence="1">SnTB1</strain>
    </source>
</reference>
<keyword evidence="2" id="KW-1185">Reference proteome</keyword>
<dbReference type="AlphaFoldDB" id="A0A9X0DF99"/>
<protein>
    <submittedName>
        <fullName evidence="1">Uncharacterized protein</fullName>
    </submittedName>
</protein>
<dbReference type="EMBL" id="JAPEIS010000014">
    <property type="protein sequence ID" value="KAJ8059477.1"/>
    <property type="molecule type" value="Genomic_DNA"/>
</dbReference>
<organism evidence="1 2">
    <name type="scientific">Sclerotinia nivalis</name>
    <dbReference type="NCBI Taxonomy" id="352851"/>
    <lineage>
        <taxon>Eukaryota</taxon>
        <taxon>Fungi</taxon>
        <taxon>Dikarya</taxon>
        <taxon>Ascomycota</taxon>
        <taxon>Pezizomycotina</taxon>
        <taxon>Leotiomycetes</taxon>
        <taxon>Helotiales</taxon>
        <taxon>Sclerotiniaceae</taxon>
        <taxon>Sclerotinia</taxon>
    </lineage>
</organism>
<proteinExistence type="predicted"/>
<name>A0A9X0DF99_9HELO</name>
<gene>
    <name evidence="1" type="ORF">OCU04_011138</name>
</gene>
<sequence>MTTPPVPNEPLFEDEALAELGYSYENAINGGYIEAMLNGTIWRNRPLGYWLVTPWPTMEMILTYTTSIENPQLDGEPQPPDYKYLHPIPVTVYEDA</sequence>
<evidence type="ECO:0000313" key="1">
    <source>
        <dbReference type="EMBL" id="KAJ8059477.1"/>
    </source>
</evidence>
<comment type="caution">
    <text evidence="1">The sequence shown here is derived from an EMBL/GenBank/DDBJ whole genome shotgun (WGS) entry which is preliminary data.</text>
</comment>